<keyword evidence="1" id="KW-0812">Transmembrane</keyword>
<dbReference type="InterPro" id="IPR025698">
    <property type="entry name" value="2TM_dom"/>
</dbReference>
<gene>
    <name evidence="3" type="ORF">ACE1CA_23425</name>
</gene>
<dbReference type="Proteomes" id="UP001576780">
    <property type="component" value="Unassembled WGS sequence"/>
</dbReference>
<protein>
    <submittedName>
        <fullName evidence="3">2TM domain-containing protein</fullName>
    </submittedName>
</protein>
<dbReference type="EMBL" id="JBHFNT010000215">
    <property type="protein sequence ID" value="MFB2837490.1"/>
    <property type="molecule type" value="Genomic_DNA"/>
</dbReference>
<keyword evidence="1" id="KW-1133">Transmembrane helix</keyword>
<name>A0ABV4WQX3_9CYAN</name>
<keyword evidence="4" id="KW-1185">Reference proteome</keyword>
<evidence type="ECO:0000313" key="4">
    <source>
        <dbReference type="Proteomes" id="UP001576780"/>
    </source>
</evidence>
<proteinExistence type="predicted"/>
<accession>A0ABV4WQX3</accession>
<dbReference type="RefSeq" id="WP_413279837.1">
    <property type="nucleotide sequence ID" value="NZ_JBHFNT010000215.1"/>
</dbReference>
<organism evidence="3 4">
    <name type="scientific">Floridaenema evergladense BLCC-F167</name>
    <dbReference type="NCBI Taxonomy" id="3153639"/>
    <lineage>
        <taxon>Bacteria</taxon>
        <taxon>Bacillati</taxon>
        <taxon>Cyanobacteriota</taxon>
        <taxon>Cyanophyceae</taxon>
        <taxon>Oscillatoriophycideae</taxon>
        <taxon>Aerosakkonematales</taxon>
        <taxon>Aerosakkonemataceae</taxon>
        <taxon>Floridanema</taxon>
        <taxon>Floridanema evergladense</taxon>
    </lineage>
</organism>
<feature type="domain" description="2TM" evidence="2">
    <location>
        <begin position="71"/>
        <end position="151"/>
    </location>
</feature>
<evidence type="ECO:0000256" key="1">
    <source>
        <dbReference type="SAM" id="Phobius"/>
    </source>
</evidence>
<sequence>MTPASQNNQVTRYYKQEDIQQILQIAISRQSNNEEFSREQLREIAEELDIDPQALELAETEWLSKQGEERKRQEFNLYRRSKFKRHFGRYAITNSFLMLFNFVAVGHLTWSLYLVLLWGLGLGLNAWNTFQSDGEEYERAFQQWYRRYQFKETVNGFFQKLIKAVN</sequence>
<evidence type="ECO:0000259" key="2">
    <source>
        <dbReference type="Pfam" id="PF13239"/>
    </source>
</evidence>
<dbReference type="Pfam" id="PF13239">
    <property type="entry name" value="2TM"/>
    <property type="match status" value="1"/>
</dbReference>
<keyword evidence="1" id="KW-0472">Membrane</keyword>
<comment type="caution">
    <text evidence="3">The sequence shown here is derived from an EMBL/GenBank/DDBJ whole genome shotgun (WGS) entry which is preliminary data.</text>
</comment>
<reference evidence="3 4" key="1">
    <citation type="submission" date="2024-09" db="EMBL/GenBank/DDBJ databases">
        <title>Floridaenema gen nov. (Aerosakkonemataceae, Aerosakkonematales ord. nov., Cyanobacteria) from benthic tropical and subtropical fresh waters, with the description of four new species.</title>
        <authorList>
            <person name="Moretto J.A."/>
            <person name="Berthold D.E."/>
            <person name="Lefler F.W."/>
            <person name="Huang I.-S."/>
            <person name="Laughinghouse H. IV."/>
        </authorList>
    </citation>
    <scope>NUCLEOTIDE SEQUENCE [LARGE SCALE GENOMIC DNA]</scope>
    <source>
        <strain evidence="3 4">BLCC-F167</strain>
    </source>
</reference>
<evidence type="ECO:0000313" key="3">
    <source>
        <dbReference type="EMBL" id="MFB2837490.1"/>
    </source>
</evidence>
<feature type="transmembrane region" description="Helical" evidence="1">
    <location>
        <begin position="110"/>
        <end position="130"/>
    </location>
</feature>